<dbReference type="PANTHER" id="PTHR14527:SF2">
    <property type="entry name" value="PROTEIN MIS12 HOMOLOG"/>
    <property type="match status" value="1"/>
</dbReference>
<evidence type="ECO:0000256" key="4">
    <source>
        <dbReference type="ARBA" id="ARBA00022618"/>
    </source>
</evidence>
<comment type="subcellular location">
    <subcellularLocation>
        <location evidence="1">Chromosome</location>
        <location evidence="1">Centromere</location>
        <location evidence="1">Kinetochore</location>
    </subcellularLocation>
</comment>
<comment type="caution">
    <text evidence="11">The sequence shown here is derived from an EMBL/GenBank/DDBJ whole genome shotgun (WGS) entry which is preliminary data.</text>
</comment>
<evidence type="ECO:0000256" key="1">
    <source>
        <dbReference type="ARBA" id="ARBA00004629"/>
    </source>
</evidence>
<dbReference type="InterPro" id="IPR008685">
    <property type="entry name" value="Centromere_Mis12"/>
</dbReference>
<sequence length="415" mass="44200">MASSMNSDIELLTEHFGYPPVSLLDDIINSVNILAERALNSVEQALLRQPPASLGFKPAKKPPPDAKAKAKSAVPADAQHDDVEEDAAAAALRLEVENGTHQLETLLCASIDRNFDKFELYVMRNILCVRPADRPWLRLSHYAGLDLEKYGRDGGEAEAAAEAEAEDAAIAHLHRRLQASRRLGHLLDREVARNDALLARLRRVAAAPSIAHSAVKTETDVDTGTDTGAGASSDAQRPTASAASLAFLLDRGPLTESDAEAPLTTTTAFALAQLPALRQLSSELRQMAPGLAAMAAEEAATEAATNASRDDDDDDADDDNDKSWRRARLEYIEGATRKHLERVRGLALGRNGDVRGRSAADAGPGADPNSGAALDPEALTNILGLLRQNHTVAAAATNQPDEPPEETGGEAMDES</sequence>
<feature type="region of interest" description="Disordered" evidence="10">
    <location>
        <begin position="52"/>
        <end position="79"/>
    </location>
</feature>
<keyword evidence="6" id="KW-0995">Kinetochore</keyword>
<accession>A0A167Y2P2</accession>
<evidence type="ECO:0000256" key="5">
    <source>
        <dbReference type="ARBA" id="ARBA00022776"/>
    </source>
</evidence>
<feature type="region of interest" description="Disordered" evidence="10">
    <location>
        <begin position="352"/>
        <end position="375"/>
    </location>
</feature>
<organism evidence="11 12">
    <name type="scientific">Niveomyces insectorum RCEF 264</name>
    <dbReference type="NCBI Taxonomy" id="1081102"/>
    <lineage>
        <taxon>Eukaryota</taxon>
        <taxon>Fungi</taxon>
        <taxon>Dikarya</taxon>
        <taxon>Ascomycota</taxon>
        <taxon>Pezizomycotina</taxon>
        <taxon>Sordariomycetes</taxon>
        <taxon>Hypocreomycetidae</taxon>
        <taxon>Hypocreales</taxon>
        <taxon>Cordycipitaceae</taxon>
        <taxon>Niveomyces</taxon>
    </lineage>
</organism>
<dbReference type="EMBL" id="AZHD01000003">
    <property type="protein sequence ID" value="OAA65756.1"/>
    <property type="molecule type" value="Genomic_DNA"/>
</dbReference>
<dbReference type="GO" id="GO:0051382">
    <property type="term" value="P:kinetochore assembly"/>
    <property type="evidence" value="ECO:0007669"/>
    <property type="project" value="TreeGrafter"/>
</dbReference>
<protein>
    <submittedName>
        <fullName evidence="11">Mind kinetochore complex component</fullName>
    </submittedName>
</protein>
<keyword evidence="3" id="KW-0158">Chromosome</keyword>
<evidence type="ECO:0000256" key="9">
    <source>
        <dbReference type="ARBA" id="ARBA00023328"/>
    </source>
</evidence>
<dbReference type="Proteomes" id="UP000076874">
    <property type="component" value="Unassembled WGS sequence"/>
</dbReference>
<feature type="region of interest" description="Disordered" evidence="10">
    <location>
        <begin position="292"/>
        <end position="321"/>
    </location>
</feature>
<keyword evidence="9" id="KW-0137">Centromere</keyword>
<evidence type="ECO:0000256" key="3">
    <source>
        <dbReference type="ARBA" id="ARBA00022454"/>
    </source>
</evidence>
<dbReference type="OrthoDB" id="1884855at2759"/>
<dbReference type="GO" id="GO:0000070">
    <property type="term" value="P:mitotic sister chromatid segregation"/>
    <property type="evidence" value="ECO:0007669"/>
    <property type="project" value="TreeGrafter"/>
</dbReference>
<comment type="similarity">
    <text evidence="2">Belongs to the mis12 family.</text>
</comment>
<dbReference type="Pfam" id="PF05859">
    <property type="entry name" value="Mis12"/>
    <property type="match status" value="1"/>
</dbReference>
<gene>
    <name evidence="11" type="ORF">SPI_02543</name>
</gene>
<name>A0A167Y2P2_9HYPO</name>
<dbReference type="PANTHER" id="PTHR14527">
    <property type="entry name" value="PROTEIN MIS12 HOMOLOG"/>
    <property type="match status" value="1"/>
</dbReference>
<reference evidence="11 12" key="1">
    <citation type="journal article" date="2016" name="Genome Biol. Evol.">
        <title>Divergent and convergent evolution of fungal pathogenicity.</title>
        <authorList>
            <person name="Shang Y."/>
            <person name="Xiao G."/>
            <person name="Zheng P."/>
            <person name="Cen K."/>
            <person name="Zhan S."/>
            <person name="Wang C."/>
        </authorList>
    </citation>
    <scope>NUCLEOTIDE SEQUENCE [LARGE SCALE GENOMIC DNA]</scope>
    <source>
        <strain evidence="11 12">RCEF 264</strain>
    </source>
</reference>
<evidence type="ECO:0000256" key="8">
    <source>
        <dbReference type="ARBA" id="ARBA00023306"/>
    </source>
</evidence>
<keyword evidence="7" id="KW-0175">Coiled coil</keyword>
<evidence type="ECO:0000256" key="10">
    <source>
        <dbReference type="SAM" id="MobiDB-lite"/>
    </source>
</evidence>
<dbReference type="GO" id="GO:0051301">
    <property type="term" value="P:cell division"/>
    <property type="evidence" value="ECO:0007669"/>
    <property type="project" value="UniProtKB-KW"/>
</dbReference>
<dbReference type="AlphaFoldDB" id="A0A167Y2P2"/>
<evidence type="ECO:0000256" key="6">
    <source>
        <dbReference type="ARBA" id="ARBA00022838"/>
    </source>
</evidence>
<feature type="compositionally biased region" description="Low complexity" evidence="10">
    <location>
        <begin position="292"/>
        <end position="307"/>
    </location>
</feature>
<evidence type="ECO:0000313" key="11">
    <source>
        <dbReference type="EMBL" id="OAA65756.1"/>
    </source>
</evidence>
<feature type="region of interest" description="Disordered" evidence="10">
    <location>
        <begin position="216"/>
        <end position="237"/>
    </location>
</feature>
<dbReference type="GO" id="GO:0005634">
    <property type="term" value="C:nucleus"/>
    <property type="evidence" value="ECO:0007669"/>
    <property type="project" value="InterPro"/>
</dbReference>
<keyword evidence="4" id="KW-0132">Cell division</keyword>
<keyword evidence="8" id="KW-0131">Cell cycle</keyword>
<feature type="compositionally biased region" description="Acidic residues" evidence="10">
    <location>
        <begin position="402"/>
        <end position="415"/>
    </location>
</feature>
<proteinExistence type="inferred from homology"/>
<keyword evidence="12" id="KW-1185">Reference proteome</keyword>
<feature type="compositionally biased region" description="Low complexity" evidence="10">
    <location>
        <begin position="222"/>
        <end position="235"/>
    </location>
</feature>
<dbReference type="GO" id="GO:0000444">
    <property type="term" value="C:MIS12/MIND type complex"/>
    <property type="evidence" value="ECO:0007669"/>
    <property type="project" value="TreeGrafter"/>
</dbReference>
<evidence type="ECO:0000256" key="7">
    <source>
        <dbReference type="ARBA" id="ARBA00023054"/>
    </source>
</evidence>
<evidence type="ECO:0000313" key="12">
    <source>
        <dbReference type="Proteomes" id="UP000076874"/>
    </source>
</evidence>
<feature type="compositionally biased region" description="Acidic residues" evidence="10">
    <location>
        <begin position="310"/>
        <end position="320"/>
    </location>
</feature>
<keyword evidence="5" id="KW-0498">Mitosis</keyword>
<feature type="region of interest" description="Disordered" evidence="10">
    <location>
        <begin position="391"/>
        <end position="415"/>
    </location>
</feature>
<evidence type="ECO:0000256" key="2">
    <source>
        <dbReference type="ARBA" id="ARBA00008643"/>
    </source>
</evidence>
<feature type="compositionally biased region" description="Polar residues" evidence="10">
    <location>
        <begin position="391"/>
        <end position="400"/>
    </location>
</feature>